<evidence type="ECO:0000256" key="10">
    <source>
        <dbReference type="ARBA" id="ARBA00022968"/>
    </source>
</evidence>
<dbReference type="EMBL" id="CAJVCH010219215">
    <property type="protein sequence ID" value="CAG7731758.1"/>
    <property type="molecule type" value="Genomic_DNA"/>
</dbReference>
<dbReference type="GO" id="GO:0005509">
    <property type="term" value="F:calcium ion binding"/>
    <property type="evidence" value="ECO:0007669"/>
    <property type="project" value="InterPro"/>
</dbReference>
<comment type="cofactor">
    <cofactor evidence="1">
        <name>Ca(2+)</name>
        <dbReference type="ChEBI" id="CHEBI:29108"/>
    </cofactor>
</comment>
<evidence type="ECO:0000256" key="6">
    <source>
        <dbReference type="ARBA" id="ARBA00022723"/>
    </source>
</evidence>
<keyword evidence="10" id="KW-0735">Signal-anchor</keyword>
<evidence type="ECO:0000313" key="27">
    <source>
        <dbReference type="Proteomes" id="UP000708208"/>
    </source>
</evidence>
<keyword evidence="11 25" id="KW-1133">Transmembrane helix</keyword>
<dbReference type="GO" id="GO:0005789">
    <property type="term" value="C:endoplasmic reticulum membrane"/>
    <property type="evidence" value="ECO:0007669"/>
    <property type="project" value="UniProtKB-SubCell"/>
</dbReference>
<feature type="active site" description="Proton donor" evidence="22">
    <location>
        <position position="557"/>
    </location>
</feature>
<keyword evidence="8" id="KW-0256">Endoplasmic reticulum</keyword>
<evidence type="ECO:0000256" key="18">
    <source>
        <dbReference type="ARBA" id="ARBA00069834"/>
    </source>
</evidence>
<keyword evidence="9" id="KW-0106">Calcium</keyword>
<comment type="pathway">
    <text evidence="3">Protein modification; protein glycosylation.</text>
</comment>
<feature type="disulfide bond" evidence="23">
    <location>
        <begin position="514"/>
        <end position="543"/>
    </location>
</feature>
<keyword evidence="14" id="KW-0326">Glycosidase</keyword>
<evidence type="ECO:0000256" key="8">
    <source>
        <dbReference type="ARBA" id="ARBA00022824"/>
    </source>
</evidence>
<reference evidence="26" key="1">
    <citation type="submission" date="2021-06" db="EMBL/GenBank/DDBJ databases">
        <authorList>
            <person name="Hodson N. C."/>
            <person name="Mongue J. A."/>
            <person name="Jaron S. K."/>
        </authorList>
    </citation>
    <scope>NUCLEOTIDE SEQUENCE</scope>
</reference>
<evidence type="ECO:0000256" key="16">
    <source>
        <dbReference type="ARBA" id="ARBA00048605"/>
    </source>
</evidence>
<evidence type="ECO:0000256" key="14">
    <source>
        <dbReference type="ARBA" id="ARBA00023295"/>
    </source>
</evidence>
<keyword evidence="5 25" id="KW-0812">Transmembrane</keyword>
<feature type="transmembrane region" description="Helical" evidence="25">
    <location>
        <begin position="50"/>
        <end position="71"/>
    </location>
</feature>
<dbReference type="Pfam" id="PF01532">
    <property type="entry name" value="Glyco_hydro_47"/>
    <property type="match status" value="1"/>
</dbReference>
<dbReference type="GO" id="GO:0034976">
    <property type="term" value="P:response to endoplasmic reticulum stress"/>
    <property type="evidence" value="ECO:0007669"/>
    <property type="project" value="UniProtKB-ARBA"/>
</dbReference>
<dbReference type="Proteomes" id="UP000708208">
    <property type="component" value="Unassembled WGS sequence"/>
</dbReference>
<evidence type="ECO:0000256" key="15">
    <source>
        <dbReference type="ARBA" id="ARBA00047669"/>
    </source>
</evidence>
<comment type="caution">
    <text evidence="26">The sequence shown here is derived from an EMBL/GenBank/DDBJ whole genome shotgun (WGS) entry which is preliminary data.</text>
</comment>
<dbReference type="AlphaFoldDB" id="A0A8J2K8U4"/>
<evidence type="ECO:0000256" key="5">
    <source>
        <dbReference type="ARBA" id="ARBA00022692"/>
    </source>
</evidence>
<dbReference type="FunFam" id="1.50.10.10:FF:000010">
    <property type="entry name" value="alpha-1,2-Mannosidase"/>
    <property type="match status" value="1"/>
</dbReference>
<keyword evidence="12 25" id="KW-0472">Membrane</keyword>
<evidence type="ECO:0000256" key="20">
    <source>
        <dbReference type="ARBA" id="ARBA00077174"/>
    </source>
</evidence>
<evidence type="ECO:0000256" key="22">
    <source>
        <dbReference type="PIRSR" id="PIRSR601382-1"/>
    </source>
</evidence>
<dbReference type="OrthoDB" id="8118055at2759"/>
<evidence type="ECO:0000256" key="2">
    <source>
        <dbReference type="ARBA" id="ARBA00004648"/>
    </source>
</evidence>
<comment type="catalytic activity">
    <reaction evidence="15">
        <text>N(4)-(alpha-D-Man-(1-&gt;2)-alpha-D-Man-(1-&gt;2)-alpha-D-Man-(1-&gt;3)-[alpha-D-Man-(1-&gt;3)-[alpha-D-Man-(1-&gt;2)-alpha-D-Man-(1-&gt;6)]-alpha-D-Man-(1-&gt;6)]-beta-D-Man-(1-&gt;4)-beta-D-GlcNAc-(1-&gt;4)-beta-D-GlcNAc)-L-asparaginyl-[protein] (N-glucan mannose isomer 8A1,2,3B1,3) + 3 H2O = N(4)-(alpha-D-Man-(1-&gt;3)-[alpha-D-Man-(1-&gt;3)-[alpha-D-Man-(1-&gt;6)]-alpha-D-Man-(1-&gt;6)]-beta-D-Man-(1-&gt;4)-beta-D-GlcNAc-(1-&gt;4)-beta-D-GlcNAc)-L-asparaginyl-[protein] (N-glucan mannose isomer 5A1,2) + 3 beta-D-mannose</text>
        <dbReference type="Rhea" id="RHEA:56028"/>
        <dbReference type="Rhea" id="RHEA-COMP:14358"/>
        <dbReference type="Rhea" id="RHEA-COMP:14367"/>
        <dbReference type="ChEBI" id="CHEBI:15377"/>
        <dbReference type="ChEBI" id="CHEBI:28563"/>
        <dbReference type="ChEBI" id="CHEBI:59087"/>
        <dbReference type="ChEBI" id="CHEBI:60628"/>
        <dbReference type="EC" id="3.2.1.113"/>
    </reaction>
</comment>
<feature type="active site" evidence="22">
    <location>
        <position position="585"/>
    </location>
</feature>
<evidence type="ECO:0000256" key="4">
    <source>
        <dbReference type="ARBA" id="ARBA00012238"/>
    </source>
</evidence>
<dbReference type="EC" id="3.2.1.113" evidence="4"/>
<name>A0A8J2K8U4_9HEXA</name>
<evidence type="ECO:0000256" key="13">
    <source>
        <dbReference type="ARBA" id="ARBA00023157"/>
    </source>
</evidence>
<evidence type="ECO:0000256" key="19">
    <source>
        <dbReference type="ARBA" id="ARBA00075931"/>
    </source>
</evidence>
<evidence type="ECO:0000256" key="1">
    <source>
        <dbReference type="ARBA" id="ARBA00001913"/>
    </source>
</evidence>
<keyword evidence="27" id="KW-1185">Reference proteome</keyword>
<organism evidence="26 27">
    <name type="scientific">Allacma fusca</name>
    <dbReference type="NCBI Taxonomy" id="39272"/>
    <lineage>
        <taxon>Eukaryota</taxon>
        <taxon>Metazoa</taxon>
        <taxon>Ecdysozoa</taxon>
        <taxon>Arthropoda</taxon>
        <taxon>Hexapoda</taxon>
        <taxon>Collembola</taxon>
        <taxon>Symphypleona</taxon>
        <taxon>Sminthuridae</taxon>
        <taxon>Allacma</taxon>
    </lineage>
</organism>
<evidence type="ECO:0000256" key="3">
    <source>
        <dbReference type="ARBA" id="ARBA00004922"/>
    </source>
</evidence>
<comment type="catalytic activity">
    <reaction evidence="16">
        <text>N(4)-(alpha-D-Man-(1-&gt;2)-alpha-D-Man-(1-&gt;2)-alpha-D-Man-(1-&gt;3)-[alpha-D-Man-(1-&gt;2)-alpha-D-Man-(1-&gt;3)-[alpha-D-Man-(1-&gt;2)-alpha-D-Man-(1-&gt;6)]-alpha-D-Man-(1-&gt;6)]-beta-D-Man-(1-&gt;4)-beta-D-GlcNAc-(1-&gt;4)-beta-D-GlcNAc)-L-asparaginyl-[protein] (N-glucan mannose isomer 9A1,2,3B1,2,3) + 4 H2O = N(4)-(alpha-D-Man-(1-&gt;3)-[alpha-D-Man-(1-&gt;3)-[alpha-D-Man-(1-&gt;6)]-alpha-D-Man-(1-&gt;6)]-beta-D-Man-(1-&gt;4)-beta-D-GlcNAc-(1-&gt;4)-beta-D-GlcNAc)-L-asparaginyl-[protein] (N-glucan mannose isomer 5A1,2) + 4 beta-D-mannose</text>
        <dbReference type="Rhea" id="RHEA:56008"/>
        <dbReference type="Rhea" id="RHEA-COMP:14356"/>
        <dbReference type="Rhea" id="RHEA-COMP:14367"/>
        <dbReference type="ChEBI" id="CHEBI:15377"/>
        <dbReference type="ChEBI" id="CHEBI:28563"/>
        <dbReference type="ChEBI" id="CHEBI:59087"/>
        <dbReference type="ChEBI" id="CHEBI:139493"/>
        <dbReference type="EC" id="3.2.1.113"/>
    </reaction>
</comment>
<evidence type="ECO:0000256" key="21">
    <source>
        <dbReference type="ARBA" id="ARBA00079397"/>
    </source>
</evidence>
<keyword evidence="7" id="KW-0378">Hydrolase</keyword>
<feature type="active site" description="Proton donor" evidence="22">
    <location>
        <position position="316"/>
    </location>
</feature>
<evidence type="ECO:0000256" key="25">
    <source>
        <dbReference type="SAM" id="Phobius"/>
    </source>
</evidence>
<feature type="active site" evidence="22">
    <location>
        <position position="448"/>
    </location>
</feature>
<evidence type="ECO:0000256" key="24">
    <source>
        <dbReference type="SAM" id="MobiDB-lite"/>
    </source>
</evidence>
<keyword evidence="6" id="KW-0479">Metal-binding</keyword>
<accession>A0A8J2K8U4</accession>
<dbReference type="GO" id="GO:0004571">
    <property type="term" value="F:mannosyl-oligosaccharide 1,2-alpha-mannosidase activity"/>
    <property type="evidence" value="ECO:0007669"/>
    <property type="project" value="UniProtKB-EC"/>
</dbReference>
<evidence type="ECO:0000256" key="7">
    <source>
        <dbReference type="ARBA" id="ARBA00022801"/>
    </source>
</evidence>
<proteinExistence type="predicted"/>
<sequence>MDTKVSSFLSVYVPTSEYSRQRYGETVKPPTKSRSIRRIWNRLSRMQKSFLLMMLFIILLFTTIVTTTSWVPADNNNWEFDRHANFLQSANQQAKLNQQKIQGVLLDNRVRDSYVRNQAERTNTGDRREVSSPRNDVRKIQGNRQLLKPASSSVFPTLPRALQPDFGDAVTEDEESHNQIAENIRSVISLDPVIPLWKKKHNGIISSVMNKGLFSVGPKKVDSSKLKFNGPENSRQQAVADAFLHAWNGYRTYAWGRDNLKPLSQSGSDWFGLGLTLIDSLDTMYIMGFQREYFEARDWVEDSLKFDGSKNVNLFETTIRVMGGLLSAYHLSGDHMFLKKAEQLGSILNVAFKSPSGVPYSDVNLQSKTAHGPTWNPDSTTSEVTTVQLEFRDLSRCTGNPEFEQSAMNVSAHVHTLRKVHGLVPININPTTGNFRSTSVITLGARGDSYYEYLLKQWIQTGKKIDFLKDDYLLAVEGMRTKLLQRTYKSNLTFMGELEGGGNSFKPKMDHLVCYLPGTLALGVLHGLPDWHLVMAKELLYTCYLTYKRMPTGLAAEITYFRTESDSTEDFYVRTNDAHNLLRPETVESLWYMYQITGDKMYQDWGWEIFESFMKYTRNDHGFNSISSVLHPHNKASERSTNHKIPQRFGKPIISSWWSSKDPLYAFNVFETTGQTTPQILILLIYMCNCRRTIWGQKYCAHDQDTTILMS</sequence>
<gene>
    <name evidence="26" type="ORF">AFUS01_LOCUS20329</name>
</gene>
<feature type="region of interest" description="Disordered" evidence="24">
    <location>
        <begin position="116"/>
        <end position="135"/>
    </location>
</feature>
<evidence type="ECO:0000313" key="26">
    <source>
        <dbReference type="EMBL" id="CAG7731758.1"/>
    </source>
</evidence>
<dbReference type="GO" id="GO:0010498">
    <property type="term" value="P:proteasomal protein catabolic process"/>
    <property type="evidence" value="ECO:0007669"/>
    <property type="project" value="UniProtKB-ARBA"/>
</dbReference>
<comment type="subcellular location">
    <subcellularLocation>
        <location evidence="2">Endoplasmic reticulum membrane</location>
        <topology evidence="2">Single-pass type II membrane protein</topology>
    </subcellularLocation>
</comment>
<dbReference type="InterPro" id="IPR050749">
    <property type="entry name" value="Glycosyl_Hydrolase_47"/>
</dbReference>
<protein>
    <recommendedName>
        <fullName evidence="18">Endoplasmic reticulum mannosyl-oligosaccharide 1,2-alpha-mannosidase</fullName>
        <ecNumber evidence="4">3.2.1.113</ecNumber>
    </recommendedName>
    <alternativeName>
        <fullName evidence="19">ER alpha-1,2-mannosidase</fullName>
    </alternativeName>
    <alternativeName>
        <fullName evidence="20">ER mannosidase 1</fullName>
    </alternativeName>
    <alternativeName>
        <fullName evidence="21">Mannosidase alpha class 1B member 1</fullName>
    </alternativeName>
</protein>
<dbReference type="PANTHER" id="PTHR11742:SF55">
    <property type="entry name" value="ENDOPLASMIC RETICULUM MANNOSYL-OLIGOSACCHARIDE 1,2-ALPHA-MANNOSIDASE"/>
    <property type="match status" value="1"/>
</dbReference>
<evidence type="ECO:0000256" key="12">
    <source>
        <dbReference type="ARBA" id="ARBA00023136"/>
    </source>
</evidence>
<evidence type="ECO:0000256" key="9">
    <source>
        <dbReference type="ARBA" id="ARBA00022837"/>
    </source>
</evidence>
<evidence type="ECO:0000256" key="11">
    <source>
        <dbReference type="ARBA" id="ARBA00022989"/>
    </source>
</evidence>
<evidence type="ECO:0000256" key="17">
    <source>
        <dbReference type="ARBA" id="ARBA00053655"/>
    </source>
</evidence>
<comment type="function">
    <text evidence="17">Involved in glycoprotein quality control targeting of misfolded glycoproteins for degradation. It primarily trims a single alpha-1,2-linked mannose residue from Man(9)GlcNAc(2) to produce Man(8)GlcNAc(2), but at high enzyme concentrations, as found in the ER quality control compartment (ERQC), it further trims the carbohydrates to Man(5-6)GlcNAc(2).</text>
</comment>
<dbReference type="InterPro" id="IPR001382">
    <property type="entry name" value="Glyco_hydro_47"/>
</dbReference>
<dbReference type="PANTHER" id="PTHR11742">
    <property type="entry name" value="MANNOSYL-OLIGOSACCHARIDE ALPHA-1,2-MANNOSIDASE-RELATED"/>
    <property type="match status" value="1"/>
</dbReference>
<feature type="compositionally biased region" description="Basic and acidic residues" evidence="24">
    <location>
        <begin position="123"/>
        <end position="135"/>
    </location>
</feature>
<keyword evidence="13 23" id="KW-1015">Disulfide bond</keyword>
<evidence type="ECO:0000256" key="23">
    <source>
        <dbReference type="PIRSR" id="PIRSR601382-3"/>
    </source>
</evidence>